<dbReference type="Pfam" id="PF07728">
    <property type="entry name" value="AAA_5"/>
    <property type="match status" value="1"/>
</dbReference>
<dbReference type="PANTHER" id="PTHR37291">
    <property type="entry name" value="5-METHYLCYTOSINE-SPECIFIC RESTRICTION ENZYME B"/>
    <property type="match status" value="1"/>
</dbReference>
<dbReference type="RefSeq" id="WP_233436748.1">
    <property type="nucleotide sequence ID" value="NZ_UNRR01000008.1"/>
</dbReference>
<dbReference type="Gene3D" id="3.40.50.300">
    <property type="entry name" value="P-loop containing nucleotide triphosphate hydrolases"/>
    <property type="match status" value="1"/>
</dbReference>
<evidence type="ECO:0000313" key="2">
    <source>
        <dbReference type="EMBL" id="SYZ77837.1"/>
    </source>
</evidence>
<organism evidence="2 3">
    <name type="scientific">Trichococcus shcherbakoviae</name>
    <dbReference type="NCBI Taxonomy" id="2094020"/>
    <lineage>
        <taxon>Bacteria</taxon>
        <taxon>Bacillati</taxon>
        <taxon>Bacillota</taxon>
        <taxon>Bacilli</taxon>
        <taxon>Lactobacillales</taxon>
        <taxon>Carnobacteriaceae</taxon>
        <taxon>Trichococcus</taxon>
    </lineage>
</organism>
<proteinExistence type="predicted"/>
<accession>A0A383TD87</accession>
<name>A0A383TD87_9LACT</name>
<evidence type="ECO:0000313" key="3">
    <source>
        <dbReference type="Proteomes" id="UP000262072"/>
    </source>
</evidence>
<sequence length="252" mass="28797">MKKGVFRNFCERAEEDLENGTDNNFLFVIDEINRGNISKIFGELITLIEPEKRIGAAEAITVTLPYSGDQFGIPKNVYILGTMNTADRSLSMMDTALRRRFDFVEMMPDSGLIREKVGESGSIEGFNLADILDAMNERIAYLYDREHTLGHAFFMNNSTLADVKRTFENKIIPLLQEYFYDDFRKIRAVLNDKNGIYITEKETSVHKLFDTKLSDGFFSNSENKYALKATASDEEFKKFLSGVLIHKEANES</sequence>
<dbReference type="PANTHER" id="PTHR37291:SF1">
    <property type="entry name" value="TYPE IV METHYL-DIRECTED RESTRICTION ENZYME ECOKMCRB SUBUNIT"/>
    <property type="match status" value="1"/>
</dbReference>
<dbReference type="GO" id="GO:0016887">
    <property type="term" value="F:ATP hydrolysis activity"/>
    <property type="evidence" value="ECO:0007669"/>
    <property type="project" value="InterPro"/>
</dbReference>
<dbReference type="InterPro" id="IPR027417">
    <property type="entry name" value="P-loop_NTPase"/>
</dbReference>
<dbReference type="Proteomes" id="UP000262072">
    <property type="component" value="Unassembled WGS sequence"/>
</dbReference>
<dbReference type="SUPFAM" id="SSF52540">
    <property type="entry name" value="P-loop containing nucleoside triphosphate hydrolases"/>
    <property type="match status" value="1"/>
</dbReference>
<gene>
    <name evidence="2" type="ORF">TART1_0607</name>
</gene>
<dbReference type="EMBL" id="UNRR01000008">
    <property type="protein sequence ID" value="SYZ77837.1"/>
    <property type="molecule type" value="Genomic_DNA"/>
</dbReference>
<dbReference type="AlphaFoldDB" id="A0A383TD87"/>
<dbReference type="InterPro" id="IPR011704">
    <property type="entry name" value="ATPase_dyneun-rel_AAA"/>
</dbReference>
<reference evidence="3" key="1">
    <citation type="submission" date="2018-05" db="EMBL/GenBank/DDBJ databases">
        <authorList>
            <person name="Strepis N."/>
        </authorList>
    </citation>
    <scope>NUCLEOTIDE SEQUENCE [LARGE SCALE GENOMIC DNA]</scope>
</reference>
<evidence type="ECO:0000259" key="1">
    <source>
        <dbReference type="Pfam" id="PF07728"/>
    </source>
</evidence>
<dbReference type="InterPro" id="IPR052934">
    <property type="entry name" value="Methyl-DNA_Rec/Restrict_Enz"/>
</dbReference>
<dbReference type="GO" id="GO:0005524">
    <property type="term" value="F:ATP binding"/>
    <property type="evidence" value="ECO:0007669"/>
    <property type="project" value="InterPro"/>
</dbReference>
<protein>
    <recommendedName>
        <fullName evidence="1">ATPase dynein-related AAA domain-containing protein</fullName>
    </recommendedName>
</protein>
<feature type="domain" description="ATPase dynein-related AAA" evidence="1">
    <location>
        <begin position="24"/>
        <end position="101"/>
    </location>
</feature>